<evidence type="ECO:0000313" key="2">
    <source>
        <dbReference type="EMBL" id="AIZ36409.1"/>
    </source>
</evidence>
<dbReference type="GeneID" id="93384215"/>
<reference evidence="3" key="2">
    <citation type="submission" date="2022-07" db="EMBL/GenBank/DDBJ databases">
        <title>Parvimonas micra travels from the subgingival sulcus of the human oral cavity to the colorectal adenocarcinoma.</title>
        <authorList>
            <person name="Conde-Perez K."/>
            <person name="Buetas E."/>
            <person name="Aja-Macaya P."/>
            <person name="Martin-De Arribas E."/>
            <person name="Iglesias-Corras I."/>
            <person name="Trigo-Tasende N."/>
            <person name="Nasser-Ali M."/>
            <person name="Estevez L.S."/>
            <person name="Rumbo-Feal S."/>
            <person name="Otero-Alen B."/>
            <person name="Noguera J.F."/>
            <person name="Concha A."/>
            <person name="Pardinas-Lopez S."/>
            <person name="Carda-Dieguez M."/>
            <person name="Gomez-Randulfe I."/>
            <person name="Martinez-Lago N."/>
            <person name="Ladra S."/>
            <person name="Aparicio L.A."/>
            <person name="Bou G."/>
            <person name="Mira A."/>
            <person name="Vallejo J.A."/>
            <person name="Poza M."/>
        </authorList>
    </citation>
    <scope>NUCLEOTIDE SEQUENCE</scope>
    <source>
        <strain evidence="3">PM79KC-AC-4</strain>
    </source>
</reference>
<dbReference type="Proteomes" id="UP001141458">
    <property type="component" value="Unassembled WGS sequence"/>
</dbReference>
<dbReference type="EMBL" id="CP009761">
    <property type="protein sequence ID" value="AIZ36409.1"/>
    <property type="molecule type" value="Genomic_DNA"/>
</dbReference>
<keyword evidence="4" id="KW-1185">Reference proteome</keyword>
<dbReference type="Proteomes" id="UP000031386">
    <property type="component" value="Chromosome"/>
</dbReference>
<dbReference type="GO" id="GO:0016740">
    <property type="term" value="F:transferase activity"/>
    <property type="evidence" value="ECO:0007669"/>
    <property type="project" value="UniProtKB-KW"/>
</dbReference>
<feature type="domain" description="Cyclodeaminase/cyclohydrolase" evidence="1">
    <location>
        <begin position="9"/>
        <end position="187"/>
    </location>
</feature>
<protein>
    <submittedName>
        <fullName evidence="3">Cyclodeaminase/cyclohydrolase family protein</fullName>
    </submittedName>
    <submittedName>
        <fullName evidence="2">Formiminotransferase-cyclodeaminase</fullName>
    </submittedName>
</protein>
<name>A0A0B4S1K2_9FIRM</name>
<dbReference type="InterPro" id="IPR036178">
    <property type="entry name" value="Formintransfe-cycloase-like_sf"/>
</dbReference>
<dbReference type="STRING" id="33033.NW74_03180"/>
<keyword evidence="2" id="KW-0808">Transferase</keyword>
<dbReference type="AlphaFoldDB" id="A0A0B4S1K2"/>
<dbReference type="OrthoDB" id="7959174at2"/>
<dbReference type="SUPFAM" id="SSF101262">
    <property type="entry name" value="Methenyltetrahydrofolate cyclohydrolase-like"/>
    <property type="match status" value="1"/>
</dbReference>
<organism evidence="2 4">
    <name type="scientific">Parvimonas micra</name>
    <dbReference type="NCBI Taxonomy" id="33033"/>
    <lineage>
        <taxon>Bacteria</taxon>
        <taxon>Bacillati</taxon>
        <taxon>Bacillota</taxon>
        <taxon>Tissierellia</taxon>
        <taxon>Tissierellales</taxon>
        <taxon>Peptoniphilaceae</taxon>
        <taxon>Parvimonas</taxon>
    </lineage>
</organism>
<evidence type="ECO:0000313" key="4">
    <source>
        <dbReference type="Proteomes" id="UP000031386"/>
    </source>
</evidence>
<dbReference type="KEGG" id="pmic:NW74_03180"/>
<evidence type="ECO:0000313" key="3">
    <source>
        <dbReference type="EMBL" id="MCZ7407686.1"/>
    </source>
</evidence>
<reference evidence="2 4" key="1">
    <citation type="submission" date="2014-10" db="EMBL/GenBank/DDBJ databases">
        <title>Complete genome sequence of Parvimonas micra KCOM 1535 (= ChDC B708).</title>
        <authorList>
            <person name="Kook J.-K."/>
            <person name="Park S.-N."/>
            <person name="Lim Y.K."/>
            <person name="Roh H."/>
        </authorList>
    </citation>
    <scope>NUCLEOTIDE SEQUENCE [LARGE SCALE GENOMIC DNA]</scope>
    <source>
        <strain evidence="2">KCOM 1535</strain>
        <strain evidence="4">KCOM 1535 / ChDC B708</strain>
    </source>
</reference>
<dbReference type="Pfam" id="PF04961">
    <property type="entry name" value="FTCD_C"/>
    <property type="match status" value="1"/>
</dbReference>
<dbReference type="EMBL" id="JANDZV010000003">
    <property type="protein sequence ID" value="MCZ7407686.1"/>
    <property type="molecule type" value="Genomic_DNA"/>
</dbReference>
<accession>A0A0B4S1K2</accession>
<dbReference type="InterPro" id="IPR007044">
    <property type="entry name" value="Cyclodeamin/CycHdrlase"/>
</dbReference>
<dbReference type="RefSeq" id="WP_004833545.1">
    <property type="nucleotide sequence ID" value="NZ_BHYQ01000003.1"/>
</dbReference>
<dbReference type="Gene3D" id="1.20.120.680">
    <property type="entry name" value="Formiminotetrahydrofolate cyclodeaminase monomer, up-and-down helical bundle"/>
    <property type="match status" value="1"/>
</dbReference>
<evidence type="ECO:0000259" key="1">
    <source>
        <dbReference type="Pfam" id="PF04961"/>
    </source>
</evidence>
<proteinExistence type="predicted"/>
<gene>
    <name evidence="3" type="ORF">NND69_04800</name>
    <name evidence="2" type="ORF">NW74_03180</name>
</gene>
<sequence>MEQKMCDKTINLFIQELSDKQPVPGGGGASALVGALGVALLNMDAIYTTGNEKFKDVEEEIKEQIKKYNELIIYLKELVQGDADAFYPLSQCYKMPRNTDEEKRLKREALEENLYNAAMIPLQIMEKSYEALCLVDRLIRIGNKNLIGDVATGAVFLESALKGASLSVFANTSSMKNEDNIKMINEKSMKLLKDGTKLANKAFEEIFNGFLK</sequence>